<dbReference type="GO" id="GO:0046872">
    <property type="term" value="F:metal ion binding"/>
    <property type="evidence" value="ECO:0007669"/>
    <property type="project" value="UniProtKB-KW"/>
</dbReference>
<dbReference type="PANTHER" id="PTHR43048">
    <property type="entry name" value="METHYLMALONYL-COA EPIMERASE"/>
    <property type="match status" value="1"/>
</dbReference>
<dbReference type="GO" id="GO:0046491">
    <property type="term" value="P:L-methylmalonyl-CoA metabolic process"/>
    <property type="evidence" value="ECO:0007669"/>
    <property type="project" value="TreeGrafter"/>
</dbReference>
<dbReference type="Gene3D" id="3.10.180.10">
    <property type="entry name" value="2,3-Dihydroxybiphenyl 1,2-Dioxygenase, domain 1"/>
    <property type="match status" value="2"/>
</dbReference>
<gene>
    <name evidence="3" type="ORF">SMF913_25469</name>
</gene>
<sequence>MTQRLLTHLRHVDLAVPDYEAQLDFYRGLWGLVPVAQDPGISFLAAEGSPEHYVVRLRRAEEKRLDLLSFGAATRADVDTLAERLLARSVPLISRPDTLQTPGGGYGFRFFDIDGRTVEVSTQVEARRHRKIEEKESIPVRLSHVVVNSPDIAATRAWYERHLDFALSDAIGSPHTGDVMNFMRISSQHHSLGIAAGPHTSVHHVSFEMRGLDEFMRGTGRLLRAGAHMTWGPGRHLAGDNTFSYFLDPHGNTLEYTTEMETLDEDTWHPHQYTFMDDDVSDQWGTANPMTEVIAKEQHNDVDRGVFVAPPV</sequence>
<protein>
    <recommendedName>
        <fullName evidence="2">VOC domain-containing protein</fullName>
    </recommendedName>
</protein>
<dbReference type="AlphaFoldDB" id="A0A2J7YPQ4"/>
<evidence type="ECO:0000313" key="4">
    <source>
        <dbReference type="Proteomes" id="UP000236520"/>
    </source>
</evidence>
<reference evidence="3 4" key="1">
    <citation type="submission" date="2015-09" db="EMBL/GenBank/DDBJ databases">
        <title>Genome sequence, genome mining and natural product profiling of a biocontrol bacterium Streptomyces malaysiensis F913.</title>
        <authorList>
            <person name="Xu Y."/>
            <person name="Wei J."/>
            <person name="Xie J."/>
            <person name="Li T."/>
            <person name="Zhou Z."/>
        </authorList>
    </citation>
    <scope>NUCLEOTIDE SEQUENCE [LARGE SCALE GENOMIC DNA]</scope>
    <source>
        <strain evidence="3 4">F913</strain>
    </source>
</reference>
<keyword evidence="4" id="KW-1185">Reference proteome</keyword>
<dbReference type="Pfam" id="PF00903">
    <property type="entry name" value="Glyoxalase"/>
    <property type="match status" value="2"/>
</dbReference>
<comment type="caution">
    <text evidence="3">The sequence shown here is derived from an EMBL/GenBank/DDBJ whole genome shotgun (WGS) entry which is preliminary data.</text>
</comment>
<dbReference type="SUPFAM" id="SSF54593">
    <property type="entry name" value="Glyoxalase/Bleomycin resistance protein/Dihydroxybiphenyl dioxygenase"/>
    <property type="match status" value="1"/>
</dbReference>
<dbReference type="InterPro" id="IPR029068">
    <property type="entry name" value="Glyas_Bleomycin-R_OHBP_Dase"/>
</dbReference>
<dbReference type="CDD" id="cd08362">
    <property type="entry name" value="BphC5-RrK37_N_like"/>
    <property type="match status" value="1"/>
</dbReference>
<dbReference type="InterPro" id="IPR004360">
    <property type="entry name" value="Glyas_Fos-R_dOase_dom"/>
</dbReference>
<accession>A0A2J7YPQ4</accession>
<feature type="domain" description="VOC" evidence="2">
    <location>
        <begin position="141"/>
        <end position="259"/>
    </location>
</feature>
<dbReference type="PROSITE" id="PS51819">
    <property type="entry name" value="VOC"/>
    <property type="match status" value="2"/>
</dbReference>
<feature type="domain" description="VOC" evidence="2">
    <location>
        <begin position="8"/>
        <end position="123"/>
    </location>
</feature>
<keyword evidence="1" id="KW-0479">Metal-binding</keyword>
<evidence type="ECO:0000259" key="2">
    <source>
        <dbReference type="PROSITE" id="PS51819"/>
    </source>
</evidence>
<dbReference type="Proteomes" id="UP000236520">
    <property type="component" value="Unassembled WGS sequence"/>
</dbReference>
<dbReference type="RefSeq" id="WP_102935926.1">
    <property type="nucleotide sequence ID" value="NZ_JBHWEZ010000024.1"/>
</dbReference>
<dbReference type="InterPro" id="IPR037523">
    <property type="entry name" value="VOC_core"/>
</dbReference>
<evidence type="ECO:0000313" key="3">
    <source>
        <dbReference type="EMBL" id="PNG90004.1"/>
    </source>
</evidence>
<name>A0A2J7YPQ4_STRMQ</name>
<dbReference type="EMBL" id="LJIW01000002">
    <property type="protein sequence ID" value="PNG90004.1"/>
    <property type="molecule type" value="Genomic_DNA"/>
</dbReference>
<dbReference type="PANTHER" id="PTHR43048:SF5">
    <property type="entry name" value="BLR5325 PROTEIN"/>
    <property type="match status" value="1"/>
</dbReference>
<organism evidence="3 4">
    <name type="scientific">Streptomyces malaysiensis</name>
    <dbReference type="NCBI Taxonomy" id="92644"/>
    <lineage>
        <taxon>Bacteria</taxon>
        <taxon>Bacillati</taxon>
        <taxon>Actinomycetota</taxon>
        <taxon>Actinomycetes</taxon>
        <taxon>Kitasatosporales</taxon>
        <taxon>Streptomycetaceae</taxon>
        <taxon>Streptomyces</taxon>
        <taxon>Streptomyces violaceusniger group</taxon>
    </lineage>
</organism>
<evidence type="ECO:0000256" key="1">
    <source>
        <dbReference type="ARBA" id="ARBA00022723"/>
    </source>
</evidence>
<proteinExistence type="predicted"/>
<dbReference type="InterPro" id="IPR051785">
    <property type="entry name" value="MMCE/EMCE_epimerase"/>
</dbReference>
<dbReference type="GO" id="GO:0004493">
    <property type="term" value="F:methylmalonyl-CoA epimerase activity"/>
    <property type="evidence" value="ECO:0007669"/>
    <property type="project" value="TreeGrafter"/>
</dbReference>